<comment type="caution">
    <text evidence="1">The sequence shown here is derived from an EMBL/GenBank/DDBJ whole genome shotgun (WGS) entry which is preliminary data.</text>
</comment>
<sequence>MIFLKDKSHCILHLLSTHIRKICSLCTSKLTSLPLKYRVYQGPISPDEFDASETNRKVVQPGSSIPIYINDTLEEQLIHAKPANFSNRLFDQKANGVCNQYITIQLDGTSVPSDPISMDLVGLAYSEGYLSMSYNDHMENHRTKANAGFVVPVVFDVSVLQYSKLIRLYSKVILSNATSVPLELRFDIPFGVSPKIWDPIYPGQELPMPLTWQKPVGLDGVQLEILISGVKFITSEAYNLSNLLSQESKIKFLKSFGCYSAHPNSDPFHCCISVRNISLPSSVRSREIFSSHLKSSLKQAVASSG</sequence>
<proteinExistence type="predicted"/>
<name>A0A2P6QFD7_ROSCH</name>
<keyword evidence="2" id="KW-1185">Reference proteome</keyword>
<dbReference type="Gramene" id="PRQ32893">
    <property type="protein sequence ID" value="PRQ32893"/>
    <property type="gene ID" value="RchiOBHm_Chr5g0051461"/>
</dbReference>
<dbReference type="PANTHER" id="PTHR16166:SF143">
    <property type="entry name" value="PROTEIN SORTING-ASSOCIATED PROTEIN, PUTATIVE (DUF1162)-RELATED"/>
    <property type="match status" value="1"/>
</dbReference>
<dbReference type="GO" id="GO:0045053">
    <property type="term" value="P:protein retention in Golgi apparatus"/>
    <property type="evidence" value="ECO:0007669"/>
    <property type="project" value="TreeGrafter"/>
</dbReference>
<evidence type="ECO:0000313" key="1">
    <source>
        <dbReference type="EMBL" id="PRQ32893.1"/>
    </source>
</evidence>
<protein>
    <submittedName>
        <fullName evidence="1">Putative vacuolar protein sorting-associated protein</fullName>
    </submittedName>
</protein>
<dbReference type="AlphaFoldDB" id="A0A2P6QFD7"/>
<evidence type="ECO:0000313" key="2">
    <source>
        <dbReference type="Proteomes" id="UP000238479"/>
    </source>
</evidence>
<organism evidence="1 2">
    <name type="scientific">Rosa chinensis</name>
    <name type="common">China rose</name>
    <dbReference type="NCBI Taxonomy" id="74649"/>
    <lineage>
        <taxon>Eukaryota</taxon>
        <taxon>Viridiplantae</taxon>
        <taxon>Streptophyta</taxon>
        <taxon>Embryophyta</taxon>
        <taxon>Tracheophyta</taxon>
        <taxon>Spermatophyta</taxon>
        <taxon>Magnoliopsida</taxon>
        <taxon>eudicotyledons</taxon>
        <taxon>Gunneridae</taxon>
        <taxon>Pentapetalae</taxon>
        <taxon>rosids</taxon>
        <taxon>fabids</taxon>
        <taxon>Rosales</taxon>
        <taxon>Rosaceae</taxon>
        <taxon>Rosoideae</taxon>
        <taxon>Rosoideae incertae sedis</taxon>
        <taxon>Rosa</taxon>
    </lineage>
</organism>
<accession>A0A2P6QFD7</accession>
<gene>
    <name evidence="1" type="ORF">RchiOBHm_Chr5g0051461</name>
</gene>
<dbReference type="PANTHER" id="PTHR16166">
    <property type="entry name" value="VACUOLAR PROTEIN SORTING-ASSOCIATED PROTEIN VPS13"/>
    <property type="match status" value="1"/>
</dbReference>
<dbReference type="EMBL" id="PDCK01000043">
    <property type="protein sequence ID" value="PRQ32893.1"/>
    <property type="molecule type" value="Genomic_DNA"/>
</dbReference>
<dbReference type="STRING" id="74649.A0A2P6QFD7"/>
<dbReference type="InterPro" id="IPR026847">
    <property type="entry name" value="VPS13"/>
</dbReference>
<dbReference type="GO" id="GO:0006623">
    <property type="term" value="P:protein targeting to vacuole"/>
    <property type="evidence" value="ECO:0007669"/>
    <property type="project" value="TreeGrafter"/>
</dbReference>
<reference evidence="1 2" key="1">
    <citation type="journal article" date="2018" name="Nat. Genet.">
        <title>The Rosa genome provides new insights in the design of modern roses.</title>
        <authorList>
            <person name="Bendahmane M."/>
        </authorList>
    </citation>
    <scope>NUCLEOTIDE SEQUENCE [LARGE SCALE GENOMIC DNA]</scope>
    <source>
        <strain evidence="2">cv. Old Blush</strain>
    </source>
</reference>
<dbReference type="Proteomes" id="UP000238479">
    <property type="component" value="Chromosome 5"/>
</dbReference>